<evidence type="ECO:0000313" key="1">
    <source>
        <dbReference type="EMBL" id="OWZ22986.1"/>
    </source>
</evidence>
<name>A0A225WZ51_9STRA</name>
<gene>
    <name evidence="1" type="ORF">PHMEG_0002195</name>
</gene>
<dbReference type="AlphaFoldDB" id="A0A225WZ51"/>
<comment type="caution">
    <text evidence="1">The sequence shown here is derived from an EMBL/GenBank/DDBJ whole genome shotgun (WGS) entry which is preliminary data.</text>
</comment>
<keyword evidence="2" id="KW-1185">Reference proteome</keyword>
<sequence>MLRWLVEHGPPVGLPVAMKLVMEFGYVEIASWLSEDIRVQIVLEALQTDKRELLCWVLMRTQFDCEESFRLIRDGVQCAPNTMLLWFQENLVDSTECKWCPTIWQSEESEVLRPAKIRRRQ</sequence>
<protein>
    <submittedName>
        <fullName evidence="1">Uncharacterized protein</fullName>
    </submittedName>
</protein>
<dbReference type="EMBL" id="NBNE01000093">
    <property type="protein sequence ID" value="OWZ22986.1"/>
    <property type="molecule type" value="Genomic_DNA"/>
</dbReference>
<reference evidence="2" key="1">
    <citation type="submission" date="2017-03" db="EMBL/GenBank/DDBJ databases">
        <title>Phytopthora megakarya and P. palmivora, two closely related causual agents of cacao black pod achieved similar genome size and gene model numbers by different mechanisms.</title>
        <authorList>
            <person name="Ali S."/>
            <person name="Shao J."/>
            <person name="Larry D.J."/>
            <person name="Kronmiller B."/>
            <person name="Shen D."/>
            <person name="Strem M.D."/>
            <person name="Melnick R.L."/>
            <person name="Guiltinan M.J."/>
            <person name="Tyler B.M."/>
            <person name="Meinhardt L.W."/>
            <person name="Bailey B.A."/>
        </authorList>
    </citation>
    <scope>NUCLEOTIDE SEQUENCE [LARGE SCALE GENOMIC DNA]</scope>
    <source>
        <strain evidence="2">zdho120</strain>
    </source>
</reference>
<proteinExistence type="predicted"/>
<organism evidence="1 2">
    <name type="scientific">Phytophthora megakarya</name>
    <dbReference type="NCBI Taxonomy" id="4795"/>
    <lineage>
        <taxon>Eukaryota</taxon>
        <taxon>Sar</taxon>
        <taxon>Stramenopiles</taxon>
        <taxon>Oomycota</taxon>
        <taxon>Peronosporomycetes</taxon>
        <taxon>Peronosporales</taxon>
        <taxon>Peronosporaceae</taxon>
        <taxon>Phytophthora</taxon>
    </lineage>
</organism>
<accession>A0A225WZ51</accession>
<evidence type="ECO:0000313" key="2">
    <source>
        <dbReference type="Proteomes" id="UP000198211"/>
    </source>
</evidence>
<dbReference type="Proteomes" id="UP000198211">
    <property type="component" value="Unassembled WGS sequence"/>
</dbReference>